<dbReference type="InterPro" id="IPR051781">
    <property type="entry name" value="Metallo-dep_Hydrolase"/>
</dbReference>
<proteinExistence type="predicted"/>
<evidence type="ECO:0000259" key="1">
    <source>
        <dbReference type="Pfam" id="PF01979"/>
    </source>
</evidence>
<evidence type="ECO:0000313" key="3">
    <source>
        <dbReference type="Proteomes" id="UP001366085"/>
    </source>
</evidence>
<dbReference type="Gene3D" id="2.30.40.10">
    <property type="entry name" value="Urease, subunit C, domain 1"/>
    <property type="match status" value="1"/>
</dbReference>
<dbReference type="SUPFAM" id="SSF51338">
    <property type="entry name" value="Composite domain of metallo-dependent hydrolases"/>
    <property type="match status" value="1"/>
</dbReference>
<dbReference type="InterPro" id="IPR006680">
    <property type="entry name" value="Amidohydro-rel"/>
</dbReference>
<reference evidence="2 3" key="1">
    <citation type="submission" date="2024-02" db="EMBL/GenBank/DDBJ databases">
        <authorList>
            <person name="Saticioglu I.B."/>
        </authorList>
    </citation>
    <scope>NUCLEOTIDE SEQUENCE [LARGE SCALE GENOMIC DNA]</scope>
    <source>
        <strain evidence="2 3">Mu-43</strain>
    </source>
</reference>
<keyword evidence="3" id="KW-1185">Reference proteome</keyword>
<sequence>MTAFLRRGGSLRIRNGLIFDGVSEALHERDLVIIDGIIQPDGAEAPADVPDWDARGGLVTPGFIDAHLHAYALSLDLIRNETTQLSYIAHVARRRLGSALRRGFTTVRDVAGGDAGLHRAIAEGLFTAPRYFYSGPALSQSGGHGDPVRADETLCFHSGPGLEIVDGVDALRVAARERLRGGASVIKVMASGGVISPTDPLRIPQYSHDELAVVVEEATRRGVYVAAHAYSPAAIQHALAAGVRSIEHGNLMDAATAQLMADAGAYLVPTLAAYDAMSRLGEQVGLTSVGLAKNAEVLEHGRVVIALAAERGVRVGFGSDLMGELETEQLAGLRLQHDVSGTLALLRSLTSVNADLVQDDRLGRIRPGAAADVLVFDGNPFDDPTLLWREDRRPRVVLDGVPVLAS</sequence>
<dbReference type="PANTHER" id="PTHR43135">
    <property type="entry name" value="ALPHA-D-RIBOSE 1-METHYLPHOSPHONATE 5-TRIPHOSPHATE DIPHOSPHATASE"/>
    <property type="match status" value="1"/>
</dbReference>
<dbReference type="Pfam" id="PF01979">
    <property type="entry name" value="Amidohydro_1"/>
    <property type="match status" value="1"/>
</dbReference>
<name>A0ABU8LHN9_9MICO</name>
<dbReference type="InterPro" id="IPR011059">
    <property type="entry name" value="Metal-dep_hydrolase_composite"/>
</dbReference>
<dbReference type="PANTHER" id="PTHR43135:SF3">
    <property type="entry name" value="ALPHA-D-RIBOSE 1-METHYLPHOSPHONATE 5-TRIPHOSPHATE DIPHOSPHATASE"/>
    <property type="match status" value="1"/>
</dbReference>
<evidence type="ECO:0000313" key="2">
    <source>
        <dbReference type="EMBL" id="MEJ1090495.1"/>
    </source>
</evidence>
<dbReference type="Gene3D" id="3.20.20.140">
    <property type="entry name" value="Metal-dependent hydrolases"/>
    <property type="match status" value="1"/>
</dbReference>
<feature type="domain" description="Amidohydrolase-related" evidence="1">
    <location>
        <begin position="58"/>
        <end position="400"/>
    </location>
</feature>
<dbReference type="SUPFAM" id="SSF51556">
    <property type="entry name" value="Metallo-dependent hydrolases"/>
    <property type="match status" value="1"/>
</dbReference>
<gene>
    <name evidence="2" type="ORF">WDU93_02220</name>
</gene>
<accession>A0ABU8LHN9</accession>
<dbReference type="RefSeq" id="WP_337316901.1">
    <property type="nucleotide sequence ID" value="NZ_JBBDGN010000001.1"/>
</dbReference>
<dbReference type="InterPro" id="IPR032466">
    <property type="entry name" value="Metal_Hydrolase"/>
</dbReference>
<dbReference type="InterPro" id="IPR057744">
    <property type="entry name" value="OTAase-like"/>
</dbReference>
<organism evidence="2 3">
    <name type="scientific">Microbacterium istanbulense</name>
    <dbReference type="NCBI Taxonomy" id="3122049"/>
    <lineage>
        <taxon>Bacteria</taxon>
        <taxon>Bacillati</taxon>
        <taxon>Actinomycetota</taxon>
        <taxon>Actinomycetes</taxon>
        <taxon>Micrococcales</taxon>
        <taxon>Microbacteriaceae</taxon>
        <taxon>Microbacterium</taxon>
    </lineage>
</organism>
<dbReference type="Proteomes" id="UP001366085">
    <property type="component" value="Unassembled WGS sequence"/>
</dbReference>
<dbReference type="CDD" id="cd01299">
    <property type="entry name" value="Met_dep_hydrolase_A"/>
    <property type="match status" value="1"/>
</dbReference>
<dbReference type="EMBL" id="JBBDGN010000001">
    <property type="protein sequence ID" value="MEJ1090495.1"/>
    <property type="molecule type" value="Genomic_DNA"/>
</dbReference>
<comment type="caution">
    <text evidence="2">The sequence shown here is derived from an EMBL/GenBank/DDBJ whole genome shotgun (WGS) entry which is preliminary data.</text>
</comment>
<protein>
    <submittedName>
        <fullName evidence="2">Amidohydrolase family protein</fullName>
    </submittedName>
</protein>